<dbReference type="AlphaFoldDB" id="K1Q8Y7"/>
<evidence type="ECO:0000313" key="2">
    <source>
        <dbReference type="EMBL" id="EKC17826.1"/>
    </source>
</evidence>
<feature type="compositionally biased region" description="Polar residues" evidence="1">
    <location>
        <begin position="113"/>
        <end position="129"/>
    </location>
</feature>
<dbReference type="PANTHER" id="PTHR46703:SF1">
    <property type="match status" value="1"/>
</dbReference>
<reference evidence="2" key="1">
    <citation type="journal article" date="2012" name="Nature">
        <title>The oyster genome reveals stress adaptation and complexity of shell formation.</title>
        <authorList>
            <person name="Zhang G."/>
            <person name="Fang X."/>
            <person name="Guo X."/>
            <person name="Li L."/>
            <person name="Luo R."/>
            <person name="Xu F."/>
            <person name="Yang P."/>
            <person name="Zhang L."/>
            <person name="Wang X."/>
            <person name="Qi H."/>
            <person name="Xiong Z."/>
            <person name="Que H."/>
            <person name="Xie Y."/>
            <person name="Holland P.W."/>
            <person name="Paps J."/>
            <person name="Zhu Y."/>
            <person name="Wu F."/>
            <person name="Chen Y."/>
            <person name="Wang J."/>
            <person name="Peng C."/>
            <person name="Meng J."/>
            <person name="Yang L."/>
            <person name="Liu J."/>
            <person name="Wen B."/>
            <person name="Zhang N."/>
            <person name="Huang Z."/>
            <person name="Zhu Q."/>
            <person name="Feng Y."/>
            <person name="Mount A."/>
            <person name="Hedgecock D."/>
            <person name="Xu Z."/>
            <person name="Liu Y."/>
            <person name="Domazet-Loso T."/>
            <person name="Du Y."/>
            <person name="Sun X."/>
            <person name="Zhang S."/>
            <person name="Liu B."/>
            <person name="Cheng P."/>
            <person name="Jiang X."/>
            <person name="Li J."/>
            <person name="Fan D."/>
            <person name="Wang W."/>
            <person name="Fu W."/>
            <person name="Wang T."/>
            <person name="Wang B."/>
            <person name="Zhang J."/>
            <person name="Peng Z."/>
            <person name="Li Y."/>
            <person name="Li N."/>
            <person name="Wang J."/>
            <person name="Chen M."/>
            <person name="He Y."/>
            <person name="Tan F."/>
            <person name="Song X."/>
            <person name="Zheng Q."/>
            <person name="Huang R."/>
            <person name="Yang H."/>
            <person name="Du X."/>
            <person name="Chen L."/>
            <person name="Yang M."/>
            <person name="Gaffney P.M."/>
            <person name="Wang S."/>
            <person name="Luo L."/>
            <person name="She Z."/>
            <person name="Ming Y."/>
            <person name="Huang W."/>
            <person name="Zhang S."/>
            <person name="Huang B."/>
            <person name="Zhang Y."/>
            <person name="Qu T."/>
            <person name="Ni P."/>
            <person name="Miao G."/>
            <person name="Wang J."/>
            <person name="Wang Q."/>
            <person name="Steinberg C.E."/>
            <person name="Wang H."/>
            <person name="Li N."/>
            <person name="Qian L."/>
            <person name="Zhang G."/>
            <person name="Li Y."/>
            <person name="Yang H."/>
            <person name="Liu X."/>
            <person name="Wang J."/>
            <person name="Yin Y."/>
            <person name="Wang J."/>
        </authorList>
    </citation>
    <scope>NUCLEOTIDE SEQUENCE [LARGE SCALE GENOMIC DNA]</scope>
    <source>
        <strain evidence="2">05x7-T-G4-1.051#20</strain>
    </source>
</reference>
<dbReference type="HOGENOM" id="CLU_1950848_0_0_1"/>
<dbReference type="PANTHER" id="PTHR46703">
    <property type="match status" value="1"/>
</dbReference>
<gene>
    <name evidence="2" type="ORF">CGI_10000152</name>
</gene>
<sequence>MSKNAKCKRYRLPVTYRKGIGLIFPNLATELAPRGVVCGNANELGDDGGGPGKSSLFFGWAGRAGVRSENGNGRGLGETVRKFGRARIAGLTRLVDCLSCAAVSPRGRRLRPATNSQLRTGTDQGNPTV</sequence>
<dbReference type="InParanoid" id="K1Q8Y7"/>
<name>K1Q8Y7_MAGGI</name>
<dbReference type="EMBL" id="JH821640">
    <property type="protein sequence ID" value="EKC17826.1"/>
    <property type="molecule type" value="Genomic_DNA"/>
</dbReference>
<proteinExistence type="predicted"/>
<organism evidence="2">
    <name type="scientific">Magallana gigas</name>
    <name type="common">Pacific oyster</name>
    <name type="synonym">Crassostrea gigas</name>
    <dbReference type="NCBI Taxonomy" id="29159"/>
    <lineage>
        <taxon>Eukaryota</taxon>
        <taxon>Metazoa</taxon>
        <taxon>Spiralia</taxon>
        <taxon>Lophotrochozoa</taxon>
        <taxon>Mollusca</taxon>
        <taxon>Bivalvia</taxon>
        <taxon>Autobranchia</taxon>
        <taxon>Pteriomorphia</taxon>
        <taxon>Ostreida</taxon>
        <taxon>Ostreoidea</taxon>
        <taxon>Ostreidae</taxon>
        <taxon>Magallana</taxon>
    </lineage>
</organism>
<protein>
    <submittedName>
        <fullName evidence="2">Uncharacterized protein</fullName>
    </submittedName>
</protein>
<evidence type="ECO:0000256" key="1">
    <source>
        <dbReference type="SAM" id="MobiDB-lite"/>
    </source>
</evidence>
<feature type="region of interest" description="Disordered" evidence="1">
    <location>
        <begin position="109"/>
        <end position="129"/>
    </location>
</feature>
<accession>K1Q8Y7</accession>